<dbReference type="CDD" id="cd11008">
    <property type="entry name" value="M35_deuterolysin_like"/>
    <property type="match status" value="1"/>
</dbReference>
<keyword evidence="11 15" id="KW-0482">Metalloprotease</keyword>
<comment type="similarity">
    <text evidence="3 15">Belongs to the peptidase M35 family.</text>
</comment>
<protein>
    <recommendedName>
        <fullName evidence="15">Neutral protease 2</fullName>
        <ecNumber evidence="15">3.4.24.39</ecNumber>
    </recommendedName>
    <alternativeName>
        <fullName evidence="15">Deuterolysin</fullName>
    </alternativeName>
</protein>
<dbReference type="Pfam" id="PF02102">
    <property type="entry name" value="Peptidase_M35"/>
    <property type="match status" value="1"/>
</dbReference>
<evidence type="ECO:0000259" key="16">
    <source>
        <dbReference type="SMART" id="SM01351"/>
    </source>
</evidence>
<keyword evidence="6 15" id="KW-0165">Cleavage on pair of basic residues</keyword>
<evidence type="ECO:0000256" key="7">
    <source>
        <dbReference type="ARBA" id="ARBA00022723"/>
    </source>
</evidence>
<keyword evidence="12" id="KW-0865">Zymogen</keyword>
<dbReference type="InterPro" id="IPR050414">
    <property type="entry name" value="Fungal_M35_metalloproteases"/>
</dbReference>
<evidence type="ECO:0000256" key="5">
    <source>
        <dbReference type="ARBA" id="ARBA00022670"/>
    </source>
</evidence>
<dbReference type="STRING" id="71717.A0A4Y7SQ82"/>
<feature type="binding site" evidence="14">
    <location>
        <position position="332"/>
    </location>
    <ligand>
        <name>Zn(2+)</name>
        <dbReference type="ChEBI" id="CHEBI:29105"/>
        <note>catalytic</note>
    </ligand>
</feature>
<comment type="subcellular location">
    <subcellularLocation>
        <location evidence="2 15">Secreted</location>
    </subcellularLocation>
</comment>
<evidence type="ECO:0000256" key="13">
    <source>
        <dbReference type="PIRSR" id="PIRSR601384-1"/>
    </source>
</evidence>
<evidence type="ECO:0000256" key="1">
    <source>
        <dbReference type="ARBA" id="ARBA00001187"/>
    </source>
</evidence>
<feature type="domain" description="Lysine-specific metallo-endopeptidase" evidence="16">
    <location>
        <begin position="234"/>
        <end position="371"/>
    </location>
</feature>
<evidence type="ECO:0000256" key="8">
    <source>
        <dbReference type="ARBA" id="ARBA00022729"/>
    </source>
</evidence>
<keyword evidence="9 15" id="KW-0378">Hydrolase</keyword>
<evidence type="ECO:0000256" key="3">
    <source>
        <dbReference type="ARBA" id="ARBA00010279"/>
    </source>
</evidence>
<name>A0A4Y7SQ82_COPMI</name>
<dbReference type="Gene3D" id="2.60.40.2970">
    <property type="match status" value="1"/>
</dbReference>
<keyword evidence="8 15" id="KW-0732">Signal</keyword>
<dbReference type="PRINTS" id="PR00768">
    <property type="entry name" value="DEUTEROLYSIN"/>
</dbReference>
<evidence type="ECO:0000256" key="15">
    <source>
        <dbReference type="RuleBase" id="RU361126"/>
    </source>
</evidence>
<dbReference type="AlphaFoldDB" id="A0A4Y7SQ82"/>
<evidence type="ECO:0000256" key="4">
    <source>
        <dbReference type="ARBA" id="ARBA00022525"/>
    </source>
</evidence>
<evidence type="ECO:0000256" key="12">
    <source>
        <dbReference type="ARBA" id="ARBA00023145"/>
    </source>
</evidence>
<dbReference type="InterPro" id="IPR024079">
    <property type="entry name" value="MetalloPept_cat_dom_sf"/>
</dbReference>
<dbReference type="GO" id="GO:0004222">
    <property type="term" value="F:metalloendopeptidase activity"/>
    <property type="evidence" value="ECO:0007669"/>
    <property type="project" value="InterPro"/>
</dbReference>
<evidence type="ECO:0000313" key="18">
    <source>
        <dbReference type="EMBL" id="TEB32255.1"/>
    </source>
</evidence>
<feature type="binding site" evidence="14">
    <location>
        <position position="336"/>
    </location>
    <ligand>
        <name>Zn(2+)</name>
        <dbReference type="ChEBI" id="CHEBI:29105"/>
        <note>catalytic</note>
    </ligand>
</feature>
<keyword evidence="4 15" id="KW-0964">Secreted</keyword>
<feature type="binding site" evidence="14">
    <location>
        <position position="343"/>
    </location>
    <ligand>
        <name>Zn(2+)</name>
        <dbReference type="ChEBI" id="CHEBI:29105"/>
        <note>catalytic</note>
    </ligand>
</feature>
<evidence type="ECO:0000256" key="14">
    <source>
        <dbReference type="PIRSR" id="PIRSR601384-2"/>
    </source>
</evidence>
<feature type="signal peptide" evidence="15">
    <location>
        <begin position="1"/>
        <end position="17"/>
    </location>
</feature>
<evidence type="ECO:0000313" key="17">
    <source>
        <dbReference type="EMBL" id="TEB23784.1"/>
    </source>
</evidence>
<reference evidence="17 19" key="1">
    <citation type="journal article" date="2019" name="Nat. Ecol. Evol.">
        <title>Megaphylogeny resolves global patterns of mushroom evolution.</title>
        <authorList>
            <person name="Varga T."/>
            <person name="Krizsan K."/>
            <person name="Foldi C."/>
            <person name="Dima B."/>
            <person name="Sanchez-Garcia M."/>
            <person name="Sanchez-Ramirez S."/>
            <person name="Szollosi G.J."/>
            <person name="Szarkandi J.G."/>
            <person name="Papp V."/>
            <person name="Albert L."/>
            <person name="Andreopoulos W."/>
            <person name="Angelini C."/>
            <person name="Antonin V."/>
            <person name="Barry K.W."/>
            <person name="Bougher N.L."/>
            <person name="Buchanan P."/>
            <person name="Buyck B."/>
            <person name="Bense V."/>
            <person name="Catcheside P."/>
            <person name="Chovatia M."/>
            <person name="Cooper J."/>
            <person name="Damon W."/>
            <person name="Desjardin D."/>
            <person name="Finy P."/>
            <person name="Geml J."/>
            <person name="Haridas S."/>
            <person name="Hughes K."/>
            <person name="Justo A."/>
            <person name="Karasinski D."/>
            <person name="Kautmanova I."/>
            <person name="Kiss B."/>
            <person name="Kocsube S."/>
            <person name="Kotiranta H."/>
            <person name="LaButti K.M."/>
            <person name="Lechner B.E."/>
            <person name="Liimatainen K."/>
            <person name="Lipzen A."/>
            <person name="Lukacs Z."/>
            <person name="Mihaltcheva S."/>
            <person name="Morgado L.N."/>
            <person name="Niskanen T."/>
            <person name="Noordeloos M.E."/>
            <person name="Ohm R.A."/>
            <person name="Ortiz-Santana B."/>
            <person name="Ovrebo C."/>
            <person name="Racz N."/>
            <person name="Riley R."/>
            <person name="Savchenko A."/>
            <person name="Shiryaev A."/>
            <person name="Soop K."/>
            <person name="Spirin V."/>
            <person name="Szebenyi C."/>
            <person name="Tomsovsky M."/>
            <person name="Tulloss R.E."/>
            <person name="Uehling J."/>
            <person name="Grigoriev I.V."/>
            <person name="Vagvolgyi C."/>
            <person name="Papp T."/>
            <person name="Martin F.M."/>
            <person name="Miettinen O."/>
            <person name="Hibbett D.S."/>
            <person name="Nagy L.G."/>
        </authorList>
    </citation>
    <scope>NUCLEOTIDE SEQUENCE [LARGE SCALE GENOMIC DNA]</scope>
    <source>
        <strain evidence="17 19">FP101781</strain>
    </source>
</reference>
<dbReference type="EC" id="3.4.24.39" evidence="15"/>
<dbReference type="GO" id="GO:0006508">
    <property type="term" value="P:proteolysis"/>
    <property type="evidence" value="ECO:0007669"/>
    <property type="project" value="UniProtKB-KW"/>
</dbReference>
<dbReference type="GO" id="GO:0005576">
    <property type="term" value="C:extracellular region"/>
    <property type="evidence" value="ECO:0007669"/>
    <property type="project" value="UniProtKB-SubCell"/>
</dbReference>
<evidence type="ECO:0000256" key="11">
    <source>
        <dbReference type="ARBA" id="ARBA00023049"/>
    </source>
</evidence>
<organism evidence="17 19">
    <name type="scientific">Coprinellus micaceus</name>
    <name type="common">Glistening ink-cap mushroom</name>
    <name type="synonym">Coprinus micaceus</name>
    <dbReference type="NCBI Taxonomy" id="71717"/>
    <lineage>
        <taxon>Eukaryota</taxon>
        <taxon>Fungi</taxon>
        <taxon>Dikarya</taxon>
        <taxon>Basidiomycota</taxon>
        <taxon>Agaricomycotina</taxon>
        <taxon>Agaricomycetes</taxon>
        <taxon>Agaricomycetidae</taxon>
        <taxon>Agaricales</taxon>
        <taxon>Agaricineae</taxon>
        <taxon>Psathyrellaceae</taxon>
        <taxon>Coprinellus</taxon>
    </lineage>
</organism>
<keyword evidence="5 15" id="KW-0645">Protease</keyword>
<dbReference type="PANTHER" id="PTHR37016">
    <property type="match status" value="1"/>
</dbReference>
<evidence type="ECO:0000313" key="19">
    <source>
        <dbReference type="Proteomes" id="UP000298030"/>
    </source>
</evidence>
<evidence type="ECO:0000256" key="6">
    <source>
        <dbReference type="ARBA" id="ARBA00022685"/>
    </source>
</evidence>
<dbReference type="EMBL" id="QPFP01000074">
    <property type="protein sequence ID" value="TEB23784.1"/>
    <property type="molecule type" value="Genomic_DNA"/>
</dbReference>
<dbReference type="SUPFAM" id="SSF55486">
    <property type="entry name" value="Metalloproteases ('zincins'), catalytic domain"/>
    <property type="match status" value="1"/>
</dbReference>
<comment type="function">
    <text evidence="15">Secreted metalloproteinase that allows assimilation of proteinaceous substrates. Shows high activities on basic nuclear substrates such as histone and protamine.</text>
</comment>
<feature type="active site" evidence="13">
    <location>
        <position position="333"/>
    </location>
</feature>
<dbReference type="SMART" id="SM01351">
    <property type="entry name" value="Aspzincin_M35"/>
    <property type="match status" value="1"/>
</dbReference>
<comment type="caution">
    <text evidence="17">The sequence shown here is derived from an EMBL/GenBank/DDBJ whole genome shotgun (WGS) entry which is preliminary data.</text>
</comment>
<evidence type="ECO:0000256" key="2">
    <source>
        <dbReference type="ARBA" id="ARBA00004613"/>
    </source>
</evidence>
<proteinExistence type="inferred from homology"/>
<keyword evidence="10 14" id="KW-0862">Zinc</keyword>
<dbReference type="Gene3D" id="3.40.390.10">
    <property type="entry name" value="Collagenase (Catalytic Domain)"/>
    <property type="match status" value="1"/>
</dbReference>
<feature type="chain" id="PRO_5039957096" description="Neutral protease 2" evidence="15">
    <location>
        <begin position="18"/>
        <end position="379"/>
    </location>
</feature>
<dbReference type="PANTHER" id="PTHR37016:SF3">
    <property type="entry name" value="NEUTRAL PROTEASE 2-RELATED"/>
    <property type="match status" value="1"/>
</dbReference>
<evidence type="ECO:0000256" key="10">
    <source>
        <dbReference type="ARBA" id="ARBA00022833"/>
    </source>
</evidence>
<accession>A0A4Y7SQ82</accession>
<comment type="cofactor">
    <cofactor evidence="14 15">
        <name>Zn(2+)</name>
        <dbReference type="ChEBI" id="CHEBI:29105"/>
    </cofactor>
    <text evidence="14 15">Binds 1 zinc ion per subunit.</text>
</comment>
<keyword evidence="19" id="KW-1185">Reference proteome</keyword>
<comment type="catalytic activity">
    <reaction evidence="1 15">
        <text>Preferential cleavage of bonds with hydrophobic residues in P1'. Also 3-Asn-|-Gln-4 and 8-Gly-|-Ser-9 bonds in insulin B chain.</text>
        <dbReference type="EC" id="3.4.24.39"/>
    </reaction>
</comment>
<dbReference type="Proteomes" id="UP000298030">
    <property type="component" value="Unassembled WGS sequence"/>
</dbReference>
<keyword evidence="7 14" id="KW-0479">Metal-binding</keyword>
<dbReference type="OrthoDB" id="412874at2759"/>
<dbReference type="EMBL" id="QPFP01000016">
    <property type="protein sequence ID" value="TEB32255.1"/>
    <property type="molecule type" value="Genomic_DNA"/>
</dbReference>
<dbReference type="GO" id="GO:0046872">
    <property type="term" value="F:metal ion binding"/>
    <property type="evidence" value="ECO:0007669"/>
    <property type="project" value="UniProtKB-KW"/>
</dbReference>
<evidence type="ECO:0000256" key="9">
    <source>
        <dbReference type="ARBA" id="ARBA00022801"/>
    </source>
</evidence>
<sequence>MYSPLLVLYLAAQLALGSPLDPRAPALSVELSAPATSVSSIEGLKISAAITNTGNEPITLLNYNTVLDDKLPTRSFAITGKDGKAVPFTGIKLSVSLADVDESSFTTLEAGQTVTTTHDISALYDFASAGTGSFTFSPAIDFVTVDSASASKASAKFVERGREFSRLETVVASNTITIEVTSDVAKRDLEGREPEAEAGTLQKRARTTCSNASQASFISSSYTEAKSLASIASSYVSSRGTSDSLYRAYWGSNTASRVTSVLNGVANENSSSRTLSCTDPYRACGGGVIAYTVTDTTNIYYCSIFFNEVAHSRLCSGTTVASRNVRGGTTLHEITHAISNTDDVTYGCAADQALSDSRKIINADNYNCFATQVYANTQC</sequence>
<dbReference type="InterPro" id="IPR029463">
    <property type="entry name" value="Lys_MEP"/>
</dbReference>
<dbReference type="InterPro" id="IPR001384">
    <property type="entry name" value="Peptidase_M35"/>
</dbReference>
<gene>
    <name evidence="17" type="ORF">FA13DRAFT_1402879</name>
    <name evidence="18" type="ORF">FA13DRAFT_292924</name>
</gene>